<sequence length="60" mass="7126">MHEFVDLRQVKYRSSKPASDHGKFKRLIKPTINFQLMQTADARTKGFEVMWRLIKVQFDG</sequence>
<proteinExistence type="predicted"/>
<comment type="caution">
    <text evidence="1">The sequence shown here is derived from an EMBL/GenBank/DDBJ whole genome shotgun (WGS) entry which is preliminary data.</text>
</comment>
<gene>
    <name evidence="1" type="ORF">GCM10007094_33640</name>
</gene>
<accession>A0ABQ3EMR0</accession>
<dbReference type="RefSeq" id="WP_189437951.1">
    <property type="nucleotide sequence ID" value="NZ_BMXE01000006.1"/>
</dbReference>
<evidence type="ECO:0008006" key="3">
    <source>
        <dbReference type="Google" id="ProtNLM"/>
    </source>
</evidence>
<dbReference type="EMBL" id="BMXE01000006">
    <property type="protein sequence ID" value="GHB41473.1"/>
    <property type="molecule type" value="Genomic_DNA"/>
</dbReference>
<keyword evidence="2" id="KW-1185">Reference proteome</keyword>
<evidence type="ECO:0000313" key="1">
    <source>
        <dbReference type="EMBL" id="GHB41473.1"/>
    </source>
</evidence>
<dbReference type="Proteomes" id="UP000637980">
    <property type="component" value="Unassembled WGS sequence"/>
</dbReference>
<reference evidence="2" key="1">
    <citation type="journal article" date="2019" name="Int. J. Syst. Evol. Microbiol.">
        <title>The Global Catalogue of Microorganisms (GCM) 10K type strain sequencing project: providing services to taxonomists for standard genome sequencing and annotation.</title>
        <authorList>
            <consortium name="The Broad Institute Genomics Platform"/>
            <consortium name="The Broad Institute Genome Sequencing Center for Infectious Disease"/>
            <person name="Wu L."/>
            <person name="Ma J."/>
        </authorList>
    </citation>
    <scope>NUCLEOTIDE SEQUENCE [LARGE SCALE GENOMIC DNA]</scope>
    <source>
        <strain evidence="2">KCTC 12861</strain>
    </source>
</reference>
<evidence type="ECO:0000313" key="2">
    <source>
        <dbReference type="Proteomes" id="UP000637980"/>
    </source>
</evidence>
<organism evidence="1 2">
    <name type="scientific">Pseudovibrio japonicus</name>
    <dbReference type="NCBI Taxonomy" id="366534"/>
    <lineage>
        <taxon>Bacteria</taxon>
        <taxon>Pseudomonadati</taxon>
        <taxon>Pseudomonadota</taxon>
        <taxon>Alphaproteobacteria</taxon>
        <taxon>Hyphomicrobiales</taxon>
        <taxon>Stappiaceae</taxon>
        <taxon>Pseudovibrio</taxon>
    </lineage>
</organism>
<protein>
    <recommendedName>
        <fullName evidence="3">Transposase</fullName>
    </recommendedName>
</protein>
<name>A0ABQ3EMR0_9HYPH</name>